<evidence type="ECO:0000313" key="5">
    <source>
        <dbReference type="Proteomes" id="UP000533429"/>
    </source>
</evidence>
<evidence type="ECO:0000256" key="2">
    <source>
        <dbReference type="ARBA" id="ARBA00023172"/>
    </source>
</evidence>
<keyword evidence="1" id="KW-0229">DNA integration</keyword>
<dbReference type="InterPro" id="IPR011010">
    <property type="entry name" value="DNA_brk_join_enz"/>
</dbReference>
<reference evidence="4 5" key="1">
    <citation type="submission" date="2020-06" db="EMBL/GenBank/DDBJ databases">
        <title>Photobacterium damselae subsp. damselae comparative genomics.</title>
        <authorList>
            <person name="Osorio C.R."/>
        </authorList>
    </citation>
    <scope>NUCLEOTIDE SEQUENCE [LARGE SCALE GENOMIC DNA]</scope>
    <source>
        <strain evidence="4 5">TW250/03</strain>
    </source>
</reference>
<proteinExistence type="predicted"/>
<dbReference type="InterPro" id="IPR002104">
    <property type="entry name" value="Integrase_catalytic"/>
</dbReference>
<dbReference type="GO" id="GO:0006310">
    <property type="term" value="P:DNA recombination"/>
    <property type="evidence" value="ECO:0007669"/>
    <property type="project" value="UniProtKB-KW"/>
</dbReference>
<dbReference type="PANTHER" id="PTHR30349:SF82">
    <property type="entry name" value="INTEGRASE_RECOMBINASE YOEC-RELATED"/>
    <property type="match status" value="1"/>
</dbReference>
<dbReference type="GO" id="GO:0003677">
    <property type="term" value="F:DNA binding"/>
    <property type="evidence" value="ECO:0007669"/>
    <property type="project" value="InterPro"/>
</dbReference>
<accession>A0A850QZZ0</accession>
<evidence type="ECO:0000313" key="4">
    <source>
        <dbReference type="EMBL" id="NVP01918.1"/>
    </source>
</evidence>
<dbReference type="Gene3D" id="1.10.443.10">
    <property type="entry name" value="Intergrase catalytic core"/>
    <property type="match status" value="1"/>
</dbReference>
<dbReference type="Pfam" id="PF00589">
    <property type="entry name" value="Phage_integrase"/>
    <property type="match status" value="1"/>
</dbReference>
<dbReference type="AlphaFoldDB" id="A0A850QZZ0"/>
<evidence type="ECO:0000256" key="1">
    <source>
        <dbReference type="ARBA" id="ARBA00022908"/>
    </source>
</evidence>
<keyword evidence="2" id="KW-0233">DNA recombination</keyword>
<dbReference type="EMBL" id="JABXOR010001070">
    <property type="protein sequence ID" value="NVP01918.1"/>
    <property type="molecule type" value="Genomic_DNA"/>
</dbReference>
<name>A0A850QZZ0_PHODD</name>
<protein>
    <submittedName>
        <fullName evidence="4">Tyrosine-type recombinase/integrase</fullName>
    </submittedName>
</protein>
<feature type="domain" description="Tyr recombinase" evidence="3">
    <location>
        <begin position="21"/>
        <end position="234"/>
    </location>
</feature>
<dbReference type="GO" id="GO:0015074">
    <property type="term" value="P:DNA integration"/>
    <property type="evidence" value="ECO:0007669"/>
    <property type="project" value="UniProtKB-KW"/>
</dbReference>
<dbReference type="CDD" id="cd00397">
    <property type="entry name" value="DNA_BRE_C"/>
    <property type="match status" value="1"/>
</dbReference>
<dbReference type="PANTHER" id="PTHR30349">
    <property type="entry name" value="PHAGE INTEGRASE-RELATED"/>
    <property type="match status" value="1"/>
</dbReference>
<comment type="caution">
    <text evidence="4">The sequence shown here is derived from an EMBL/GenBank/DDBJ whole genome shotgun (WGS) entry which is preliminary data.</text>
</comment>
<dbReference type="PROSITE" id="PS51898">
    <property type="entry name" value="TYR_RECOMBINASE"/>
    <property type="match status" value="1"/>
</dbReference>
<sequence>MRKGRIDVLLSESDSDSKRGVKTKSKPPKNKKQLIQIIDAVYAKNCILSYTLLTQVYTGLRYSDASNLFWRDVYNFETEMYKQSFEVTQQKVYRMVYQRAINSGYQHSIAKSKALKKAVYTVYISPALIELLEDVAIINKKSAGNTFIFANQNPRSKGNPLAIQSISKILKAVQRELKLEFSLGTHSFRHFFSDEALRSGAKINTLKGLLGHNSITSTNAYINSDEDSKQNIILKQKSYV</sequence>
<dbReference type="Proteomes" id="UP000533429">
    <property type="component" value="Unassembled WGS sequence"/>
</dbReference>
<dbReference type="InterPro" id="IPR050090">
    <property type="entry name" value="Tyrosine_recombinase_XerCD"/>
</dbReference>
<dbReference type="InterPro" id="IPR013762">
    <property type="entry name" value="Integrase-like_cat_sf"/>
</dbReference>
<organism evidence="4 5">
    <name type="scientific">Photobacterium damselae subsp. damselae</name>
    <name type="common">Listonella damsela</name>
    <dbReference type="NCBI Taxonomy" id="85581"/>
    <lineage>
        <taxon>Bacteria</taxon>
        <taxon>Pseudomonadati</taxon>
        <taxon>Pseudomonadota</taxon>
        <taxon>Gammaproteobacteria</taxon>
        <taxon>Vibrionales</taxon>
        <taxon>Vibrionaceae</taxon>
        <taxon>Photobacterium</taxon>
    </lineage>
</organism>
<gene>
    <name evidence="4" type="ORF">HWA77_17015</name>
</gene>
<evidence type="ECO:0000259" key="3">
    <source>
        <dbReference type="PROSITE" id="PS51898"/>
    </source>
</evidence>
<dbReference type="SUPFAM" id="SSF56349">
    <property type="entry name" value="DNA breaking-rejoining enzymes"/>
    <property type="match status" value="1"/>
</dbReference>